<keyword evidence="3" id="KW-1185">Reference proteome</keyword>
<evidence type="ECO:0000313" key="3">
    <source>
        <dbReference type="Proteomes" id="UP000676565"/>
    </source>
</evidence>
<protein>
    <submittedName>
        <fullName evidence="2">Uncharacterized protein</fullName>
    </submittedName>
</protein>
<dbReference type="Proteomes" id="UP000676565">
    <property type="component" value="Unassembled WGS sequence"/>
</dbReference>
<evidence type="ECO:0000256" key="1">
    <source>
        <dbReference type="SAM" id="MobiDB-lite"/>
    </source>
</evidence>
<organism evidence="2 3">
    <name type="scientific">Gemmata palustris</name>
    <dbReference type="NCBI Taxonomy" id="2822762"/>
    <lineage>
        <taxon>Bacteria</taxon>
        <taxon>Pseudomonadati</taxon>
        <taxon>Planctomycetota</taxon>
        <taxon>Planctomycetia</taxon>
        <taxon>Gemmatales</taxon>
        <taxon>Gemmataceae</taxon>
        <taxon>Gemmata</taxon>
    </lineage>
</organism>
<feature type="compositionally biased region" description="Pro residues" evidence="1">
    <location>
        <begin position="46"/>
        <end position="57"/>
    </location>
</feature>
<feature type="region of interest" description="Disordered" evidence="1">
    <location>
        <begin position="81"/>
        <end position="106"/>
    </location>
</feature>
<dbReference type="EMBL" id="JAGKQQ010000001">
    <property type="protein sequence ID" value="MBP3959454.1"/>
    <property type="molecule type" value="Genomic_DNA"/>
</dbReference>
<reference evidence="2 3" key="1">
    <citation type="submission" date="2021-04" db="EMBL/GenBank/DDBJ databases">
        <authorList>
            <person name="Ivanova A."/>
        </authorList>
    </citation>
    <scope>NUCLEOTIDE SEQUENCE [LARGE SCALE GENOMIC DNA]</scope>
    <source>
        <strain evidence="2 3">G18</strain>
    </source>
</reference>
<evidence type="ECO:0000313" key="2">
    <source>
        <dbReference type="EMBL" id="MBP3959454.1"/>
    </source>
</evidence>
<comment type="caution">
    <text evidence="2">The sequence shown here is derived from an EMBL/GenBank/DDBJ whole genome shotgun (WGS) entry which is preliminary data.</text>
</comment>
<proteinExistence type="predicted"/>
<dbReference type="PROSITE" id="PS51257">
    <property type="entry name" value="PROKAR_LIPOPROTEIN"/>
    <property type="match status" value="1"/>
</dbReference>
<dbReference type="RefSeq" id="WP_210660111.1">
    <property type="nucleotide sequence ID" value="NZ_JAGKQQ010000001.1"/>
</dbReference>
<name>A0ABS5C0D6_9BACT</name>
<feature type="region of interest" description="Disordered" evidence="1">
    <location>
        <begin position="29"/>
        <end position="57"/>
    </location>
</feature>
<accession>A0ABS5C0D6</accession>
<sequence length="106" mass="11008">MKTLFFALSVFTLAGCSTLKPIGPFAKEAPAAQQGKALTSGSPAIDPTPPPAVNPTPPTMYVTPSDVKANPYEAANKLSSELGIDSKPATNGPVTVEVSRPKRDLK</sequence>
<gene>
    <name evidence="2" type="ORF">J8F10_29775</name>
</gene>